<evidence type="ECO:0000259" key="6">
    <source>
        <dbReference type="PROSITE" id="PS50862"/>
    </source>
</evidence>
<dbReference type="PRINTS" id="PR00982">
    <property type="entry name" value="TRNASYNTHLYS"/>
</dbReference>
<evidence type="ECO:0000256" key="5">
    <source>
        <dbReference type="ARBA" id="ARBA00052794"/>
    </source>
</evidence>
<comment type="subunit">
    <text evidence="1">Homodimer.</text>
</comment>
<dbReference type="FunFam" id="3.30.930.10:FF:000017">
    <property type="entry name" value="Elongation factor P--(R)-beta-lysine ligase"/>
    <property type="match status" value="1"/>
</dbReference>
<keyword evidence="7" id="KW-0251">Elongation factor</keyword>
<dbReference type="InterPro" id="IPR006195">
    <property type="entry name" value="aa-tRNA-synth_II"/>
</dbReference>
<evidence type="ECO:0000256" key="3">
    <source>
        <dbReference type="ARBA" id="ARBA00022741"/>
    </source>
</evidence>
<evidence type="ECO:0000313" key="7">
    <source>
        <dbReference type="EMBL" id="GLP97281.1"/>
    </source>
</evidence>
<keyword evidence="2 7" id="KW-0436">Ligase</keyword>
<reference evidence="7" key="1">
    <citation type="journal article" date="2014" name="Int. J. Syst. Evol. Microbiol.">
        <title>Complete genome sequence of Corynebacterium casei LMG S-19264T (=DSM 44701T), isolated from a smear-ripened cheese.</title>
        <authorList>
            <consortium name="US DOE Joint Genome Institute (JGI-PGF)"/>
            <person name="Walter F."/>
            <person name="Albersmeier A."/>
            <person name="Kalinowski J."/>
            <person name="Ruckert C."/>
        </authorList>
    </citation>
    <scope>NUCLEOTIDE SEQUENCE</scope>
    <source>
        <strain evidence="7">NBRC 101628</strain>
    </source>
</reference>
<evidence type="ECO:0000313" key="8">
    <source>
        <dbReference type="Proteomes" id="UP001161422"/>
    </source>
</evidence>
<dbReference type="SUPFAM" id="SSF55681">
    <property type="entry name" value="Class II aaRS and biotin synthetases"/>
    <property type="match status" value="1"/>
</dbReference>
<dbReference type="PROSITE" id="PS50862">
    <property type="entry name" value="AA_TRNA_LIGASE_II"/>
    <property type="match status" value="1"/>
</dbReference>
<dbReference type="GO" id="GO:0003746">
    <property type="term" value="F:translation elongation factor activity"/>
    <property type="evidence" value="ECO:0007669"/>
    <property type="project" value="UniProtKB-KW"/>
</dbReference>
<dbReference type="EMBL" id="BSNC01000006">
    <property type="protein sequence ID" value="GLP97281.1"/>
    <property type="molecule type" value="Genomic_DNA"/>
</dbReference>
<organism evidence="7 8">
    <name type="scientific">Paraferrimonas sedimenticola</name>
    <dbReference type="NCBI Taxonomy" id="375674"/>
    <lineage>
        <taxon>Bacteria</taxon>
        <taxon>Pseudomonadati</taxon>
        <taxon>Pseudomonadota</taxon>
        <taxon>Gammaproteobacteria</taxon>
        <taxon>Alteromonadales</taxon>
        <taxon>Ferrimonadaceae</taxon>
        <taxon>Paraferrimonas</taxon>
    </lineage>
</organism>
<dbReference type="InterPro" id="IPR045864">
    <property type="entry name" value="aa-tRNA-synth_II/BPL/LPL"/>
</dbReference>
<dbReference type="InterPro" id="IPR018149">
    <property type="entry name" value="Lys-tRNA-synth_II_C"/>
</dbReference>
<dbReference type="GO" id="GO:0006430">
    <property type="term" value="P:lysyl-tRNA aminoacylation"/>
    <property type="evidence" value="ECO:0007669"/>
    <property type="project" value="InterPro"/>
</dbReference>
<dbReference type="Gene3D" id="3.30.930.10">
    <property type="entry name" value="Bira Bifunctional Protein, Domain 2"/>
    <property type="match status" value="1"/>
</dbReference>
<dbReference type="AlphaFoldDB" id="A0AA37RXH2"/>
<keyword evidence="8" id="KW-1185">Reference proteome</keyword>
<dbReference type="GO" id="GO:0005524">
    <property type="term" value="F:ATP binding"/>
    <property type="evidence" value="ECO:0007669"/>
    <property type="project" value="UniProtKB-KW"/>
</dbReference>
<dbReference type="NCBIfam" id="TIGR00462">
    <property type="entry name" value="genX"/>
    <property type="match status" value="1"/>
</dbReference>
<dbReference type="Proteomes" id="UP001161422">
    <property type="component" value="Unassembled WGS sequence"/>
</dbReference>
<proteinExistence type="predicted"/>
<dbReference type="Pfam" id="PF00152">
    <property type="entry name" value="tRNA-synt_2"/>
    <property type="match status" value="1"/>
</dbReference>
<dbReference type="GO" id="GO:0005829">
    <property type="term" value="C:cytosol"/>
    <property type="evidence" value="ECO:0007669"/>
    <property type="project" value="TreeGrafter"/>
</dbReference>
<reference evidence="7" key="2">
    <citation type="submission" date="2023-01" db="EMBL/GenBank/DDBJ databases">
        <title>Draft genome sequence of Paraferrimonas sedimenticola strain NBRC 101628.</title>
        <authorList>
            <person name="Sun Q."/>
            <person name="Mori K."/>
        </authorList>
    </citation>
    <scope>NUCLEOTIDE SEQUENCE</scope>
    <source>
        <strain evidence="7">NBRC 101628</strain>
    </source>
</reference>
<evidence type="ECO:0000256" key="1">
    <source>
        <dbReference type="ARBA" id="ARBA00011738"/>
    </source>
</evidence>
<dbReference type="GO" id="GO:0000049">
    <property type="term" value="F:tRNA binding"/>
    <property type="evidence" value="ECO:0007669"/>
    <property type="project" value="TreeGrafter"/>
</dbReference>
<dbReference type="InterPro" id="IPR004364">
    <property type="entry name" value="Aa-tRNA-synt_II"/>
</dbReference>
<keyword evidence="3" id="KW-0547">Nucleotide-binding</keyword>
<dbReference type="RefSeq" id="WP_095504865.1">
    <property type="nucleotide sequence ID" value="NZ_BSNC01000006.1"/>
</dbReference>
<dbReference type="GO" id="GO:0004824">
    <property type="term" value="F:lysine-tRNA ligase activity"/>
    <property type="evidence" value="ECO:0007669"/>
    <property type="project" value="InterPro"/>
</dbReference>
<gene>
    <name evidence="7" type="primary">epmA</name>
    <name evidence="7" type="ORF">GCM10007895_25880</name>
</gene>
<comment type="caution">
    <text evidence="7">The sequence shown here is derived from an EMBL/GenBank/DDBJ whole genome shotgun (WGS) entry which is preliminary data.</text>
</comment>
<dbReference type="InterPro" id="IPR004525">
    <property type="entry name" value="EpmA"/>
</dbReference>
<accession>A0AA37RXH2</accession>
<protein>
    <submittedName>
        <fullName evidence="7">Elongation factor P--(R)-beta-lysine ligase</fullName>
    </submittedName>
</protein>
<feature type="domain" description="Aminoacyl-transfer RNA synthetases class-II family profile" evidence="6">
    <location>
        <begin position="21"/>
        <end position="321"/>
    </location>
</feature>
<sequence>MSQWQPSIDIDTLKARAQFIASIRQFFAERDVLEVETPALAHAGVTDLHLQNFETELAAPGQDSGRCLYLQTSPEYHMKRLLCAGAPAIYQISKAFRNEEWGRFHNPEFTMLEWYRPRFDHWQLMDEVDALAQHTLGCRPALKSSYQALFIEHTGLDPLSASDQALRQRSEGLGMSDAVANSDRDTLLQLLFSFVVEPSIGLEQPQLVYDFPASQAALAKLNPKDSRVAERFELYYRGVELANGFHELQDADEQAKRFEKDNQLRVQAGLPAKPVDQHLLSALAHGLPHCAGVALGVDRLFMIARGLTHIEQSIAFAAERA</sequence>
<name>A0AA37RXH2_9GAMM</name>
<dbReference type="NCBIfam" id="NF006828">
    <property type="entry name" value="PRK09350.1"/>
    <property type="match status" value="1"/>
</dbReference>
<dbReference type="PANTHER" id="PTHR42918:SF6">
    <property type="entry name" value="ELONGATION FACTOR P--(R)-BETA-LYSINE LIGASE"/>
    <property type="match status" value="1"/>
</dbReference>
<dbReference type="PANTHER" id="PTHR42918">
    <property type="entry name" value="LYSYL-TRNA SYNTHETASE"/>
    <property type="match status" value="1"/>
</dbReference>
<comment type="catalytic activity">
    <reaction evidence="5">
        <text>D-beta-lysine + L-lysyl-[protein] + ATP = N(6)-((3R)-3,6-diaminohexanoyl)-L-lysyl-[protein] + AMP + diphosphate + H(+)</text>
        <dbReference type="Rhea" id="RHEA:83435"/>
        <dbReference type="Rhea" id="RHEA-COMP:9752"/>
        <dbReference type="Rhea" id="RHEA-COMP:20131"/>
        <dbReference type="ChEBI" id="CHEBI:15378"/>
        <dbReference type="ChEBI" id="CHEBI:29969"/>
        <dbReference type="ChEBI" id="CHEBI:30616"/>
        <dbReference type="ChEBI" id="CHEBI:33019"/>
        <dbReference type="ChEBI" id="CHEBI:84138"/>
        <dbReference type="ChEBI" id="CHEBI:156053"/>
        <dbReference type="ChEBI" id="CHEBI:456215"/>
    </reaction>
    <physiologicalReaction direction="left-to-right" evidence="5">
        <dbReference type="Rhea" id="RHEA:83436"/>
    </physiologicalReaction>
</comment>
<evidence type="ECO:0000256" key="4">
    <source>
        <dbReference type="ARBA" id="ARBA00022840"/>
    </source>
</evidence>
<evidence type="ECO:0000256" key="2">
    <source>
        <dbReference type="ARBA" id="ARBA00022598"/>
    </source>
</evidence>
<keyword evidence="7" id="KW-0648">Protein biosynthesis</keyword>
<keyword evidence="4" id="KW-0067">ATP-binding</keyword>